<gene>
    <name evidence="3" type="ORF">DLJ54_05460</name>
</gene>
<evidence type="ECO:0000256" key="1">
    <source>
        <dbReference type="SAM" id="MobiDB-lite"/>
    </source>
</evidence>
<accession>A0A364V5X3</accession>
<name>A0A364V5X3_9CORY</name>
<proteinExistence type="predicted"/>
<reference evidence="3 4" key="1">
    <citation type="journal article" date="2018" name="Syst. Appl. Microbiol.">
        <title>Corynebacterium heidelbergense sp. nov., isolated from the preen glands of Egyptian geese (Alopochen aegyptiacus).</title>
        <authorList>
            <person name="Braun M.S."/>
            <person name="Wang E."/>
            <person name="Zimmermann S."/>
            <person name="Wink M."/>
        </authorList>
    </citation>
    <scope>NUCLEOTIDE SEQUENCE [LARGE SCALE GENOMIC DNA]</scope>
    <source>
        <strain evidence="3 4">647</strain>
    </source>
</reference>
<dbReference type="AlphaFoldDB" id="A0A364V5X3"/>
<evidence type="ECO:0000256" key="2">
    <source>
        <dbReference type="SAM" id="Phobius"/>
    </source>
</evidence>
<dbReference type="Proteomes" id="UP000251577">
    <property type="component" value="Unassembled WGS sequence"/>
</dbReference>
<dbReference type="EMBL" id="QHCV01000044">
    <property type="protein sequence ID" value="RAV32006.1"/>
    <property type="molecule type" value="Genomic_DNA"/>
</dbReference>
<feature type="transmembrane region" description="Helical" evidence="2">
    <location>
        <begin position="28"/>
        <end position="44"/>
    </location>
</feature>
<evidence type="ECO:0000313" key="4">
    <source>
        <dbReference type="Proteomes" id="UP000251577"/>
    </source>
</evidence>
<evidence type="ECO:0000313" key="3">
    <source>
        <dbReference type="EMBL" id="RAV32006.1"/>
    </source>
</evidence>
<protein>
    <submittedName>
        <fullName evidence="3">Uncharacterized protein</fullName>
    </submittedName>
</protein>
<keyword evidence="2" id="KW-1133">Transmembrane helix</keyword>
<keyword evidence="2" id="KW-0472">Membrane</keyword>
<feature type="region of interest" description="Disordered" evidence="1">
    <location>
        <begin position="50"/>
        <end position="87"/>
    </location>
</feature>
<keyword evidence="2" id="KW-0812">Transmembrane</keyword>
<sequence>MTERTLLLLGAGALLVSAIAFGFTGRYLLAGLITLAALLVFWFMPKHGTAIQKSDGPVPSPSEVKAYRQEHPGTSVSEAVSEPQRGK</sequence>
<organism evidence="3 4">
    <name type="scientific">Corynebacterium heidelbergense</name>
    <dbReference type="NCBI Taxonomy" id="2055947"/>
    <lineage>
        <taxon>Bacteria</taxon>
        <taxon>Bacillati</taxon>
        <taxon>Actinomycetota</taxon>
        <taxon>Actinomycetes</taxon>
        <taxon>Mycobacteriales</taxon>
        <taxon>Corynebacteriaceae</taxon>
        <taxon>Corynebacterium</taxon>
    </lineage>
</organism>
<dbReference type="RefSeq" id="WP_113630777.1">
    <property type="nucleotide sequence ID" value="NZ_QHCV01000044.1"/>
</dbReference>
<comment type="caution">
    <text evidence="3">The sequence shown here is derived from an EMBL/GenBank/DDBJ whole genome shotgun (WGS) entry which is preliminary data.</text>
</comment>
<keyword evidence="4" id="KW-1185">Reference proteome</keyword>